<comment type="caution">
    <text evidence="1">The sequence shown here is derived from an EMBL/GenBank/DDBJ whole genome shotgun (WGS) entry which is preliminary data.</text>
</comment>
<evidence type="ECO:0000313" key="2">
    <source>
        <dbReference type="Proteomes" id="UP000316298"/>
    </source>
</evidence>
<name>A0A542EQY1_9ACTN</name>
<protein>
    <recommendedName>
        <fullName evidence="3">S1 motif domain-containing protein</fullName>
    </recommendedName>
</protein>
<sequence length="73" mass="8317">MIAAFRWGIIVDLKLSHVGFIDALYIEDGDDYVVGDTVRGHLTEFNPDMEKFWIRPPGQVPIADRYHRTPSGT</sequence>
<dbReference type="Proteomes" id="UP000316298">
    <property type="component" value="Unassembled WGS sequence"/>
</dbReference>
<accession>A0A542EQY1</accession>
<evidence type="ECO:0008006" key="3">
    <source>
        <dbReference type="Google" id="ProtNLM"/>
    </source>
</evidence>
<reference evidence="1 2" key="1">
    <citation type="submission" date="2019-06" db="EMBL/GenBank/DDBJ databases">
        <title>Sequencing the genomes of 1000 actinobacteria strains.</title>
        <authorList>
            <person name="Klenk H.-P."/>
        </authorList>
    </citation>
    <scope>NUCLEOTIDE SEQUENCE [LARGE SCALE GENOMIC DNA]</scope>
    <source>
        <strain evidence="1 2">DSM 17305</strain>
    </source>
</reference>
<gene>
    <name evidence="1" type="ORF">FB475_1878</name>
</gene>
<proteinExistence type="predicted"/>
<dbReference type="EMBL" id="VFMM01000001">
    <property type="protein sequence ID" value="TQJ17750.1"/>
    <property type="molecule type" value="Genomic_DNA"/>
</dbReference>
<keyword evidence="2" id="KW-1185">Reference proteome</keyword>
<evidence type="ECO:0000313" key="1">
    <source>
        <dbReference type="EMBL" id="TQJ17750.1"/>
    </source>
</evidence>
<organism evidence="1 2">
    <name type="scientific">Kribbella jejuensis</name>
    <dbReference type="NCBI Taxonomy" id="236068"/>
    <lineage>
        <taxon>Bacteria</taxon>
        <taxon>Bacillati</taxon>
        <taxon>Actinomycetota</taxon>
        <taxon>Actinomycetes</taxon>
        <taxon>Propionibacteriales</taxon>
        <taxon>Kribbellaceae</taxon>
        <taxon>Kribbella</taxon>
    </lineage>
</organism>
<dbReference type="AlphaFoldDB" id="A0A542EQY1"/>